<protein>
    <submittedName>
        <fullName evidence="2">Uncharacterized protein LOC105228135 isoform X1</fullName>
    </submittedName>
</protein>
<dbReference type="InParanoid" id="A0A6J0RMU5"/>
<evidence type="ECO:0000313" key="2">
    <source>
        <dbReference type="RefSeq" id="XP_019846546.2"/>
    </source>
</evidence>
<reference evidence="2" key="1">
    <citation type="submission" date="2025-08" db="UniProtKB">
        <authorList>
            <consortium name="RefSeq"/>
        </authorList>
    </citation>
    <scope>IDENTIFICATION</scope>
    <source>
        <tissue evidence="2">Adult</tissue>
    </source>
</reference>
<keyword evidence="1" id="KW-1185">Reference proteome</keyword>
<organism evidence="1 2">
    <name type="scientific">Bactrocera dorsalis</name>
    <name type="common">Oriental fruit fly</name>
    <name type="synonym">Dacus dorsalis</name>
    <dbReference type="NCBI Taxonomy" id="27457"/>
    <lineage>
        <taxon>Eukaryota</taxon>
        <taxon>Metazoa</taxon>
        <taxon>Ecdysozoa</taxon>
        <taxon>Arthropoda</taxon>
        <taxon>Hexapoda</taxon>
        <taxon>Insecta</taxon>
        <taxon>Pterygota</taxon>
        <taxon>Neoptera</taxon>
        <taxon>Endopterygota</taxon>
        <taxon>Diptera</taxon>
        <taxon>Brachycera</taxon>
        <taxon>Muscomorpha</taxon>
        <taxon>Tephritoidea</taxon>
        <taxon>Tephritidae</taxon>
        <taxon>Bactrocera</taxon>
        <taxon>Bactrocera</taxon>
    </lineage>
</organism>
<accession>A0A6J0RMU5</accession>
<dbReference type="Proteomes" id="UP001652620">
    <property type="component" value="Unplaced"/>
</dbReference>
<name>A0A6J0RMU5_BACDO</name>
<sequence>MREYLAVHNAMISKVYLLSLEISFNNHGHSTEMNRNLIQIKLILFVLGSWSYKYVNTLTVINDHIDRSSNGISFYRHNNERSQLPFLSVYYPNHMWRRKRVHLFPSKKYPYRAILTLNQNDKSRNHFRYFPLRNLAPTKNMKWSNYMFPYKNFNQLLKTTPRTSYFLLSEENMSANFQNREQYLSRPILSTISTLQNNCVHTHNLNIPHGNKLALCVEKMPTIPTTVEKVSLTKTKYISNISQFDTTTSNPYIQYFGHSTRNTLIYNFFHATTVPNSKNTSHIYFTIGDAITTPRTPSYSQLKLFKKQNHQSENNGSHPIINYKIHRSNTATQYITSSPTSLPEFSNNAVKYSISDNETKNQSKYVYAYENSSVDTTKENWVIGQSIHNCSNALLETNNHCASGDRPNIKEFISKMSQQTTTYTLGSYPIKTTVVLGTISTPITELPYLDNTSTTAIWNAIETSKYSGEKTSVLDKTSNYPPLYRRAKFIQNNKRLVFKESLKNKNRNIKTTSLPTPIRPLKQKISEKENYPSSQTSTTTQTKEHELLHDTVGRKMKKAKSKFHGRSRFRWTPSFEKSAGNVNNSKTTSSTIATVFTTSTQVSLLRNRKTNTFNRSKLIRHNKRTNIVQTNTTRSVINLHLQSTTPLASSTPESAIMRISSISGVKMLFPKNNITNSIGNFPKASNAFIAELPIVTYFKEVTESRKA</sequence>
<evidence type="ECO:0000313" key="1">
    <source>
        <dbReference type="Proteomes" id="UP001652620"/>
    </source>
</evidence>
<dbReference type="AlphaFoldDB" id="A0A6J0RMU5"/>
<proteinExistence type="predicted"/>
<dbReference type="RefSeq" id="XP_019846546.2">
    <property type="nucleotide sequence ID" value="XM_019990987.2"/>
</dbReference>
<gene>
    <name evidence="2" type="primary">LOC105228135</name>
</gene>
<dbReference type="KEGG" id="bdr:105228135"/>
<dbReference type="OrthoDB" id="7988202at2759"/>
<dbReference type="GeneID" id="105228135"/>